<proteinExistence type="predicted"/>
<dbReference type="AlphaFoldDB" id="A0A328D8U9"/>
<accession>A0A328D8U9</accession>
<comment type="caution">
    <text evidence="2">The sequence shown here is derived from an EMBL/GenBank/DDBJ whole genome shotgun (WGS) entry which is preliminary data.</text>
</comment>
<organism evidence="2 3">
    <name type="scientific">Cuscuta australis</name>
    <dbReference type="NCBI Taxonomy" id="267555"/>
    <lineage>
        <taxon>Eukaryota</taxon>
        <taxon>Viridiplantae</taxon>
        <taxon>Streptophyta</taxon>
        <taxon>Embryophyta</taxon>
        <taxon>Tracheophyta</taxon>
        <taxon>Spermatophyta</taxon>
        <taxon>Magnoliopsida</taxon>
        <taxon>eudicotyledons</taxon>
        <taxon>Gunneridae</taxon>
        <taxon>Pentapetalae</taxon>
        <taxon>asterids</taxon>
        <taxon>lamiids</taxon>
        <taxon>Solanales</taxon>
        <taxon>Convolvulaceae</taxon>
        <taxon>Cuscuteae</taxon>
        <taxon>Cuscuta</taxon>
        <taxon>Cuscuta subgen. Grammica</taxon>
        <taxon>Cuscuta sect. Cleistogrammica</taxon>
    </lineage>
</organism>
<protein>
    <submittedName>
        <fullName evidence="2">Uncharacterized protein</fullName>
    </submittedName>
</protein>
<evidence type="ECO:0000256" key="1">
    <source>
        <dbReference type="SAM" id="Phobius"/>
    </source>
</evidence>
<keyword evidence="1" id="KW-1133">Transmembrane helix</keyword>
<keyword evidence="3" id="KW-1185">Reference proteome</keyword>
<name>A0A328D8U9_9ASTE</name>
<sequence length="103" mass="11739">MGSCILFYLFFNFLNGRSGVLSILWLVKAFHCSEIPMIYFSFTGFLCSFLRKRKIFPWNIVKMFVCSTVIFNIGCAKSCKITCENALLSASLPCASFRISCFK</sequence>
<keyword evidence="1" id="KW-0812">Transmembrane</keyword>
<dbReference type="EMBL" id="NQVE01000192">
    <property type="protein sequence ID" value="RAL40731.1"/>
    <property type="molecule type" value="Genomic_DNA"/>
</dbReference>
<feature type="transmembrane region" description="Helical" evidence="1">
    <location>
        <begin position="7"/>
        <end position="27"/>
    </location>
</feature>
<keyword evidence="1" id="KW-0472">Membrane</keyword>
<evidence type="ECO:0000313" key="2">
    <source>
        <dbReference type="EMBL" id="RAL40731.1"/>
    </source>
</evidence>
<gene>
    <name evidence="2" type="ORF">DM860_008429</name>
</gene>
<evidence type="ECO:0000313" key="3">
    <source>
        <dbReference type="Proteomes" id="UP000249390"/>
    </source>
</evidence>
<reference evidence="2 3" key="1">
    <citation type="submission" date="2018-06" db="EMBL/GenBank/DDBJ databases">
        <title>The Genome of Cuscuta australis (Dodder) Provides Insight into the Evolution of Plant Parasitism.</title>
        <authorList>
            <person name="Liu H."/>
        </authorList>
    </citation>
    <scope>NUCLEOTIDE SEQUENCE [LARGE SCALE GENOMIC DNA]</scope>
    <source>
        <strain evidence="3">cv. Yunnan</strain>
        <tissue evidence="2">Vines</tissue>
    </source>
</reference>
<dbReference type="Proteomes" id="UP000249390">
    <property type="component" value="Unassembled WGS sequence"/>
</dbReference>